<evidence type="ECO:0000313" key="3">
    <source>
        <dbReference type="Proteomes" id="UP000266861"/>
    </source>
</evidence>
<proteinExistence type="predicted"/>
<dbReference type="AlphaFoldDB" id="A0A397J3F8"/>
<dbReference type="Gene3D" id="1.10.510.10">
    <property type="entry name" value="Transferase(Phosphotransferase) domain 1"/>
    <property type="match status" value="1"/>
</dbReference>
<feature type="domain" description="Protein kinase" evidence="1">
    <location>
        <begin position="1"/>
        <end position="242"/>
    </location>
</feature>
<dbReference type="PROSITE" id="PS50011">
    <property type="entry name" value="PROTEIN_KINASE_DOM"/>
    <property type="match status" value="1"/>
</dbReference>
<dbReference type="GO" id="GO:0005524">
    <property type="term" value="F:ATP binding"/>
    <property type="evidence" value="ECO:0007669"/>
    <property type="project" value="InterPro"/>
</dbReference>
<evidence type="ECO:0000259" key="1">
    <source>
        <dbReference type="PROSITE" id="PS50011"/>
    </source>
</evidence>
<dbReference type="GO" id="GO:0004672">
    <property type="term" value="F:protein kinase activity"/>
    <property type="evidence" value="ECO:0007669"/>
    <property type="project" value="InterPro"/>
</dbReference>
<dbReference type="STRING" id="1348612.A0A397J3F8"/>
<dbReference type="InterPro" id="IPR011009">
    <property type="entry name" value="Kinase-like_dom_sf"/>
</dbReference>
<dbReference type="InterPro" id="IPR000719">
    <property type="entry name" value="Prot_kinase_dom"/>
</dbReference>
<dbReference type="Proteomes" id="UP000266861">
    <property type="component" value="Unassembled WGS sequence"/>
</dbReference>
<keyword evidence="3" id="KW-1185">Reference proteome</keyword>
<organism evidence="2 3">
    <name type="scientific">Diversispora epigaea</name>
    <dbReference type="NCBI Taxonomy" id="1348612"/>
    <lineage>
        <taxon>Eukaryota</taxon>
        <taxon>Fungi</taxon>
        <taxon>Fungi incertae sedis</taxon>
        <taxon>Mucoromycota</taxon>
        <taxon>Glomeromycotina</taxon>
        <taxon>Glomeromycetes</taxon>
        <taxon>Diversisporales</taxon>
        <taxon>Diversisporaceae</taxon>
        <taxon>Diversispora</taxon>
    </lineage>
</organism>
<sequence>MLRMQSKNIYLRLCKPCNSKHFQDDFDKWKSGNNTIYKLIQDAQIKFKDIKEMAKGGFETICGLMDQFGDGILNINSGKDEYMDPFFQILYSRFKNTQVYSGFRIYVWWKSRDYLKNIIHHDFHPGNILSSKFKYSYSIHISNFGLSNIIGLNTKKRQIFGVSLYIAPEVLSGEEYTKAADVYFFDVRITHRPTFLLNNHENNNEIIIQIEYSDKLSKNKIRLGAISQNQQIQQLQLAITKS</sequence>
<evidence type="ECO:0000313" key="2">
    <source>
        <dbReference type="EMBL" id="RHZ81927.1"/>
    </source>
</evidence>
<comment type="caution">
    <text evidence="2">The sequence shown here is derived from an EMBL/GenBank/DDBJ whole genome shotgun (WGS) entry which is preliminary data.</text>
</comment>
<reference evidence="2 3" key="1">
    <citation type="submission" date="2018-08" db="EMBL/GenBank/DDBJ databases">
        <title>Genome and evolution of the arbuscular mycorrhizal fungus Diversispora epigaea (formerly Glomus versiforme) and its bacterial endosymbionts.</title>
        <authorList>
            <person name="Sun X."/>
            <person name="Fei Z."/>
            <person name="Harrison M."/>
        </authorList>
    </citation>
    <scope>NUCLEOTIDE SEQUENCE [LARGE SCALE GENOMIC DNA]</scope>
    <source>
        <strain evidence="2 3">IT104</strain>
    </source>
</reference>
<accession>A0A397J3F8</accession>
<protein>
    <recommendedName>
        <fullName evidence="1">Protein kinase domain-containing protein</fullName>
    </recommendedName>
</protein>
<name>A0A397J3F8_9GLOM</name>
<dbReference type="Pfam" id="PF00069">
    <property type="entry name" value="Pkinase"/>
    <property type="match status" value="1"/>
</dbReference>
<dbReference type="SUPFAM" id="SSF56112">
    <property type="entry name" value="Protein kinase-like (PK-like)"/>
    <property type="match status" value="1"/>
</dbReference>
<dbReference type="EMBL" id="PQFF01000108">
    <property type="protein sequence ID" value="RHZ81927.1"/>
    <property type="molecule type" value="Genomic_DNA"/>
</dbReference>
<gene>
    <name evidence="2" type="ORF">Glove_116g31</name>
</gene>